<reference evidence="1 2" key="1">
    <citation type="journal article" date="2016" name="Nat. Commun.">
        <title>Thousands of microbial genomes shed light on interconnected biogeochemical processes in an aquifer system.</title>
        <authorList>
            <person name="Anantharaman K."/>
            <person name="Brown C.T."/>
            <person name="Hug L.A."/>
            <person name="Sharon I."/>
            <person name="Castelle C.J."/>
            <person name="Probst A.J."/>
            <person name="Thomas B.C."/>
            <person name="Singh A."/>
            <person name="Wilkins M.J."/>
            <person name="Karaoz U."/>
            <person name="Brodie E.L."/>
            <person name="Williams K.H."/>
            <person name="Hubbard S.S."/>
            <person name="Banfield J.F."/>
        </authorList>
    </citation>
    <scope>NUCLEOTIDE SEQUENCE [LARGE SCALE GENOMIC DNA]</scope>
</reference>
<sequence>MEVEQMDNKEIFVNNRAKFAALYKRIEKIHSQTKNTRGHGFDHDLLVAQYAAIIAENERVGEMAWVAGLMHSLDRHFLPDEAEMILEECIGLVSNQFTVCELGEIRLAVHDHSKKNDPADGPVTVALKDADRLANIGPINLIRGGQHRPDIPACILESLGSRHPDSTFNNIKCCYDATFYNLEWEPMLRLPKAKEIGKKYFDYIREFQIRFAEQFREAGLHPWPK</sequence>
<dbReference type="SUPFAM" id="SSF109604">
    <property type="entry name" value="HD-domain/PDEase-like"/>
    <property type="match status" value="1"/>
</dbReference>
<gene>
    <name evidence="1" type="ORF">A2824_03105</name>
</gene>
<accession>A0A1F6VJC3</accession>
<organism evidence="1 2">
    <name type="scientific">Candidatus Nomurabacteria bacterium RIFCSPHIGHO2_01_FULL_42_16</name>
    <dbReference type="NCBI Taxonomy" id="1801743"/>
    <lineage>
        <taxon>Bacteria</taxon>
        <taxon>Candidatus Nomuraibacteriota</taxon>
    </lineage>
</organism>
<dbReference type="Gene3D" id="1.10.3210.10">
    <property type="entry name" value="Hypothetical protein af1432"/>
    <property type="match status" value="1"/>
</dbReference>
<evidence type="ECO:0000313" key="2">
    <source>
        <dbReference type="Proteomes" id="UP000178059"/>
    </source>
</evidence>
<name>A0A1F6VJC3_9BACT</name>
<proteinExistence type="predicted"/>
<dbReference type="STRING" id="1801743.A2824_03105"/>
<dbReference type="AlphaFoldDB" id="A0A1F6VJC3"/>
<protein>
    <recommendedName>
        <fullName evidence="3">HD/PDEase domain-containing protein</fullName>
    </recommendedName>
</protein>
<comment type="caution">
    <text evidence="1">The sequence shown here is derived from an EMBL/GenBank/DDBJ whole genome shotgun (WGS) entry which is preliminary data.</text>
</comment>
<dbReference type="Proteomes" id="UP000178059">
    <property type="component" value="Unassembled WGS sequence"/>
</dbReference>
<evidence type="ECO:0008006" key="3">
    <source>
        <dbReference type="Google" id="ProtNLM"/>
    </source>
</evidence>
<evidence type="ECO:0000313" key="1">
    <source>
        <dbReference type="EMBL" id="OGI69678.1"/>
    </source>
</evidence>
<dbReference type="EMBL" id="MFTT01000021">
    <property type="protein sequence ID" value="OGI69678.1"/>
    <property type="molecule type" value="Genomic_DNA"/>
</dbReference>